<comment type="caution">
    <text evidence="2">The sequence shown here is derived from an EMBL/GenBank/DDBJ whole genome shotgun (WGS) entry which is preliminary data.</text>
</comment>
<organism evidence="2 3">
    <name type="scientific">Limosilactobacillus walteri</name>
    <dbReference type="NCBI Taxonomy" id="2268022"/>
    <lineage>
        <taxon>Bacteria</taxon>
        <taxon>Bacillati</taxon>
        <taxon>Bacillota</taxon>
        <taxon>Bacilli</taxon>
        <taxon>Lactobacillales</taxon>
        <taxon>Lactobacillaceae</taxon>
        <taxon>Limosilactobacillus</taxon>
    </lineage>
</organism>
<dbReference type="Proteomes" id="UP000704341">
    <property type="component" value="Unassembled WGS sequence"/>
</dbReference>
<feature type="transmembrane region" description="Helical" evidence="1">
    <location>
        <begin position="33"/>
        <end position="51"/>
    </location>
</feature>
<evidence type="ECO:0000313" key="2">
    <source>
        <dbReference type="EMBL" id="MBD5806929.1"/>
    </source>
</evidence>
<evidence type="ECO:0000256" key="1">
    <source>
        <dbReference type="SAM" id="Phobius"/>
    </source>
</evidence>
<keyword evidence="1" id="KW-0472">Membrane</keyword>
<accession>A0ABR8P8D1</accession>
<dbReference type="RefSeq" id="WP_153930454.1">
    <property type="nucleotide sequence ID" value="NZ_QORN01000029.1"/>
</dbReference>
<reference evidence="2 3" key="1">
    <citation type="submission" date="2018-07" db="EMBL/GenBank/DDBJ databases">
        <title>Phylogenomic Insights into understanding Host Adaptation of Lactobacillus reuteri by a novel species, Lactobacillus spp. M31.</title>
        <authorList>
            <person name="Sharma S."/>
            <person name="Patil P."/>
            <person name="Korpole S."/>
            <person name="Patil P.B."/>
        </authorList>
    </citation>
    <scope>NUCLEOTIDE SEQUENCE [LARGE SCALE GENOMIC DNA]</scope>
    <source>
        <strain evidence="2 3">M31</strain>
    </source>
</reference>
<feature type="transmembrane region" description="Helical" evidence="1">
    <location>
        <begin position="63"/>
        <end position="85"/>
    </location>
</feature>
<dbReference type="EMBL" id="QORN01000029">
    <property type="protein sequence ID" value="MBD5806929.1"/>
    <property type="molecule type" value="Genomic_DNA"/>
</dbReference>
<proteinExistence type="predicted"/>
<protein>
    <submittedName>
        <fullName evidence="2">Uncharacterized protein</fullName>
    </submittedName>
</protein>
<gene>
    <name evidence="2" type="ORF">DTK66_07460</name>
</gene>
<sequence>MNKKQVLWGLLFAVGLFLAASYSIDNRGFHSGIYGIIGCGLILSSYAGLNWKKLQNKDQHTRRILLVLSCILALIVVLDIAEIVLS</sequence>
<keyword evidence="1" id="KW-1133">Transmembrane helix</keyword>
<keyword evidence="3" id="KW-1185">Reference proteome</keyword>
<keyword evidence="1" id="KW-0812">Transmembrane</keyword>
<name>A0ABR8P8D1_9LACO</name>
<evidence type="ECO:0000313" key="3">
    <source>
        <dbReference type="Proteomes" id="UP000704341"/>
    </source>
</evidence>